<keyword evidence="4" id="KW-0456">Lyase</keyword>
<dbReference type="InterPro" id="IPR008949">
    <property type="entry name" value="Isoprenoid_synthase_dom_sf"/>
</dbReference>
<evidence type="ECO:0000256" key="4">
    <source>
        <dbReference type="RuleBase" id="RU366034"/>
    </source>
</evidence>
<evidence type="ECO:0000256" key="3">
    <source>
        <dbReference type="ARBA" id="ARBA00022842"/>
    </source>
</evidence>
<dbReference type="AlphaFoldDB" id="S8AXQ6"/>
<dbReference type="PANTHER" id="PTHR35201">
    <property type="entry name" value="TERPENE SYNTHASE"/>
    <property type="match status" value="1"/>
</dbReference>
<dbReference type="OrthoDB" id="2861623at2759"/>
<keyword evidence="6" id="KW-1185">Reference proteome</keyword>
<dbReference type="SUPFAM" id="SSF48576">
    <property type="entry name" value="Terpenoid synthases"/>
    <property type="match status" value="1"/>
</dbReference>
<dbReference type="GO" id="GO:0046872">
    <property type="term" value="F:metal ion binding"/>
    <property type="evidence" value="ECO:0007669"/>
    <property type="project" value="UniProtKB-KW"/>
</dbReference>
<protein>
    <recommendedName>
        <fullName evidence="4">Terpene synthase</fullName>
        <ecNumber evidence="4">4.2.3.-</ecNumber>
    </recommendedName>
</protein>
<dbReference type="EC" id="4.2.3.-" evidence="4"/>
<name>S8AXQ6_PENO1</name>
<dbReference type="PhylomeDB" id="S8AXQ6"/>
<evidence type="ECO:0000313" key="6">
    <source>
        <dbReference type="Proteomes" id="UP000019376"/>
    </source>
</evidence>
<keyword evidence="3 4" id="KW-0460">Magnesium</keyword>
<dbReference type="Proteomes" id="UP000019376">
    <property type="component" value="Unassembled WGS sequence"/>
</dbReference>
<dbReference type="GO" id="GO:0010333">
    <property type="term" value="F:terpene synthase activity"/>
    <property type="evidence" value="ECO:0007669"/>
    <property type="project" value="InterPro"/>
</dbReference>
<evidence type="ECO:0000256" key="1">
    <source>
        <dbReference type="ARBA" id="ARBA00001946"/>
    </source>
</evidence>
<dbReference type="eggNOG" id="ENOG502TC4Z">
    <property type="taxonomic scope" value="Eukaryota"/>
</dbReference>
<dbReference type="GO" id="GO:0008299">
    <property type="term" value="P:isoprenoid biosynthetic process"/>
    <property type="evidence" value="ECO:0007669"/>
    <property type="project" value="UniProtKB-ARBA"/>
</dbReference>
<dbReference type="PANTHER" id="PTHR35201:SF4">
    <property type="entry name" value="BETA-PINACENE SYNTHASE-RELATED"/>
    <property type="match status" value="1"/>
</dbReference>
<dbReference type="Pfam" id="PF19086">
    <property type="entry name" value="Terpene_syn_C_2"/>
    <property type="match status" value="1"/>
</dbReference>
<gene>
    <name evidence="5" type="ORF">PDE_01655</name>
</gene>
<sequence length="276" mass="31580">MARCGIMRVENCGTGYFLALDTGHYRTSPEILDSLKVETINCLRKSLLSEPGTTHDLVAIAPSHPFIRSFYEIGTQIRNGLNSDVLQQFVFKHFYTYVNAIFQSTRSAYDGEIMTVDSYIENRLNDSGTYPTLALFVYAYHLDLPEWILEHEKMQMLMRHISIMVSLENDVLSLNKELKSGHFTNNLIPLFMYHDGNTIQEAVDRALNMVSKSYKAYKSIQTEFLDSVPAEYKPALEKLLLSFTECREGLLLWSYVSKRYVDAENPGDEVKVVIGE</sequence>
<comment type="similarity">
    <text evidence="2 4">Belongs to the terpene synthase family.</text>
</comment>
<evidence type="ECO:0000256" key="2">
    <source>
        <dbReference type="ARBA" id="ARBA00006333"/>
    </source>
</evidence>
<accession>S8AXQ6</accession>
<keyword evidence="4" id="KW-0479">Metal-binding</keyword>
<comment type="cofactor">
    <cofactor evidence="1 4">
        <name>Mg(2+)</name>
        <dbReference type="ChEBI" id="CHEBI:18420"/>
    </cofactor>
</comment>
<dbReference type="InterPro" id="IPR034686">
    <property type="entry name" value="Terpene_cyclase-like_2"/>
</dbReference>
<organism evidence="5 6">
    <name type="scientific">Penicillium oxalicum (strain 114-2 / CGMCC 5302)</name>
    <name type="common">Penicillium decumbens</name>
    <dbReference type="NCBI Taxonomy" id="933388"/>
    <lineage>
        <taxon>Eukaryota</taxon>
        <taxon>Fungi</taxon>
        <taxon>Dikarya</taxon>
        <taxon>Ascomycota</taxon>
        <taxon>Pezizomycotina</taxon>
        <taxon>Eurotiomycetes</taxon>
        <taxon>Eurotiomycetidae</taxon>
        <taxon>Eurotiales</taxon>
        <taxon>Aspergillaceae</taxon>
        <taxon>Penicillium</taxon>
    </lineage>
</organism>
<reference evidence="5 6" key="1">
    <citation type="journal article" date="2013" name="PLoS ONE">
        <title>Genomic and secretomic analyses reveal unique features of the lignocellulolytic enzyme system of Penicillium decumbens.</title>
        <authorList>
            <person name="Liu G."/>
            <person name="Zhang L."/>
            <person name="Wei X."/>
            <person name="Zou G."/>
            <person name="Qin Y."/>
            <person name="Ma L."/>
            <person name="Li J."/>
            <person name="Zheng H."/>
            <person name="Wang S."/>
            <person name="Wang C."/>
            <person name="Xun L."/>
            <person name="Zhao G.-P."/>
            <person name="Zhou Z."/>
            <person name="Qu Y."/>
        </authorList>
    </citation>
    <scope>NUCLEOTIDE SEQUENCE [LARGE SCALE GENOMIC DNA]</scope>
    <source>
        <strain evidence="6">114-2 / CGMCC 5302</strain>
    </source>
</reference>
<proteinExistence type="inferred from homology"/>
<dbReference type="EMBL" id="KB644409">
    <property type="protein sequence ID" value="EPS26717.1"/>
    <property type="molecule type" value="Genomic_DNA"/>
</dbReference>
<dbReference type="HOGENOM" id="CLU_1008670_0_0_1"/>
<dbReference type="STRING" id="933388.S8AXQ6"/>
<dbReference type="Gene3D" id="1.10.600.10">
    <property type="entry name" value="Farnesyl Diphosphate Synthase"/>
    <property type="match status" value="1"/>
</dbReference>
<evidence type="ECO:0000313" key="5">
    <source>
        <dbReference type="EMBL" id="EPS26717.1"/>
    </source>
</evidence>